<dbReference type="InterPro" id="IPR035897">
    <property type="entry name" value="Toll_tir_struct_dom_sf"/>
</dbReference>
<dbReference type="Proteomes" id="UP000663877">
    <property type="component" value="Unassembled WGS sequence"/>
</dbReference>
<name>A0A813SWR6_9BILA</name>
<dbReference type="PANTHER" id="PTHR46270:SF2">
    <property type="entry name" value="TIR DOMAIN-CONTAINING PROTEIN"/>
    <property type="match status" value="1"/>
</dbReference>
<keyword evidence="4" id="KW-1185">Reference proteome</keyword>
<dbReference type="Pfam" id="PF13676">
    <property type="entry name" value="TIR_2"/>
    <property type="match status" value="1"/>
</dbReference>
<dbReference type="PROSITE" id="PS50104">
    <property type="entry name" value="TIR"/>
    <property type="match status" value="1"/>
</dbReference>
<evidence type="ECO:0000313" key="4">
    <source>
        <dbReference type="Proteomes" id="UP000663832"/>
    </source>
</evidence>
<dbReference type="PANTHER" id="PTHR46270">
    <property type="entry name" value="ARMADILLO-TYPE FOLD-RELATED"/>
    <property type="match status" value="1"/>
</dbReference>
<accession>A0A813SWR6</accession>
<dbReference type="SUPFAM" id="SSF52200">
    <property type="entry name" value="Toll/Interleukin receptor TIR domain"/>
    <property type="match status" value="1"/>
</dbReference>
<dbReference type="EMBL" id="CAJNOM010000016">
    <property type="protein sequence ID" value="CAF0802657.1"/>
    <property type="molecule type" value="Genomic_DNA"/>
</dbReference>
<evidence type="ECO:0000259" key="1">
    <source>
        <dbReference type="PROSITE" id="PS50104"/>
    </source>
</evidence>
<organism evidence="2 4">
    <name type="scientific">Adineta steineri</name>
    <dbReference type="NCBI Taxonomy" id="433720"/>
    <lineage>
        <taxon>Eukaryota</taxon>
        <taxon>Metazoa</taxon>
        <taxon>Spiralia</taxon>
        <taxon>Gnathifera</taxon>
        <taxon>Rotifera</taxon>
        <taxon>Eurotatoria</taxon>
        <taxon>Bdelloidea</taxon>
        <taxon>Adinetida</taxon>
        <taxon>Adinetidae</taxon>
        <taxon>Adineta</taxon>
    </lineage>
</organism>
<feature type="domain" description="TIR" evidence="1">
    <location>
        <begin position="567"/>
        <end position="697"/>
    </location>
</feature>
<dbReference type="GO" id="GO:0007165">
    <property type="term" value="P:signal transduction"/>
    <property type="evidence" value="ECO:0007669"/>
    <property type="project" value="InterPro"/>
</dbReference>
<dbReference type="Proteomes" id="UP000663832">
    <property type="component" value="Unassembled WGS sequence"/>
</dbReference>
<dbReference type="EMBL" id="CAJNOI010000016">
    <property type="protein sequence ID" value="CAF0814073.1"/>
    <property type="molecule type" value="Genomic_DNA"/>
</dbReference>
<evidence type="ECO:0000313" key="3">
    <source>
        <dbReference type="EMBL" id="CAF0814073.1"/>
    </source>
</evidence>
<dbReference type="AlphaFoldDB" id="A0A813SWR6"/>
<protein>
    <recommendedName>
        <fullName evidence="1">TIR domain-containing protein</fullName>
    </recommendedName>
</protein>
<dbReference type="OrthoDB" id="10041849at2759"/>
<proteinExistence type="predicted"/>
<reference evidence="2" key="1">
    <citation type="submission" date="2021-02" db="EMBL/GenBank/DDBJ databases">
        <authorList>
            <person name="Nowell W R."/>
        </authorList>
    </citation>
    <scope>NUCLEOTIDE SEQUENCE</scope>
</reference>
<dbReference type="InterPro" id="IPR000157">
    <property type="entry name" value="TIR_dom"/>
</dbReference>
<gene>
    <name evidence="3" type="ORF">BJG266_LOCUS5893</name>
    <name evidence="2" type="ORF">QVE165_LOCUS4303</name>
</gene>
<dbReference type="Gene3D" id="3.40.50.10140">
    <property type="entry name" value="Toll/interleukin-1 receptor homology (TIR) domain"/>
    <property type="match status" value="1"/>
</dbReference>
<sequence>MNIRQYNSKRHLNASKIAKKNNKRKSTCKDEKVLCILYYISTADRESENNKRTMENKFEELVGKLNISPLSVDILQQISLILKEQDRECLCSFVHKSFDLLLVVERWVWKVLSSHYYDKWINDEYYQDFFYTVTSFNKNLIFNNHNVTVDTKGSLLFCVSIDQITDIFTKLDRSTDVNNPFINIISLWLDNHSHFLYDNPQYNIPPVIDYIGRHIAIKYFMSKQYKLYLTELRQPHLIQSVFTAKFLFYIKTCSFYLFAYTYLSIKSSNYPYTADEMISYLSEDYLEIVHVHSYNVMSWNKELLGCIAHFVGLIWGCCWWDGQQRTQLKILFPKEQIACDHVEDLIRIIAHTPFYKRTKSVRSNDETILMDTTLMILFVIVQTQNINWLFRSNTTIRDTIISVSETALNDEVCLCGYCLLGEALGDDLRKDLKIADNISDYFFYMIQEAWNNSSNKYKQIPIEHLLKDFQILSKNDSIQQRTASSSKLPLFIEMSDQHPIVYDIIWALSFNHDIQQQLRSNSLFMSKLSRLAPQCHNEQMRKSTHGILWNLEINHQRRSISQNTNQNTFHIMISYSHQEKDLCKQLYNELTKNGYRVWIDFDQMHGNIMDAMAQAIDQSEIIIICMSGHYQQSNYCRAEAHYAFQRQRQIVPVLMQKHYKPDGWLLFLIGQLLYVDFTKYEFVRAMEMLSKELKAIHTADINIIPVQPKQDIDVVPHPKVTITSPKISSLSTSSSNIIEWTSTQVHDWLLEQDLVQMPRLLNHCDGRSLVYLLKYMDVSQPEQILSLLQEDSLRLINQNISLIELSRFHSMMHQQK</sequence>
<comment type="caution">
    <text evidence="2">The sequence shown here is derived from an EMBL/GenBank/DDBJ whole genome shotgun (WGS) entry which is preliminary data.</text>
</comment>
<evidence type="ECO:0000313" key="2">
    <source>
        <dbReference type="EMBL" id="CAF0802657.1"/>
    </source>
</evidence>